<gene>
    <name evidence="2" type="ORF">F0U60_24330</name>
</gene>
<keyword evidence="3" id="KW-1185">Reference proteome</keyword>
<sequence length="153" mass="16048">MKTSRCVVGLIVVLAVGTAVAQVAPTLAVRLRGLASYYGDSQGRIPVNLDTGEVLYVSTSERRAPFSIYTAGAPVADDARVAACGLDAAGGAVACNTTYDGALLNGLQYLKPLNPDPTGVRVQCKEDEGFTLCNFVWHTCVVCSTFECTPIPC</sequence>
<dbReference type="RefSeq" id="WP_395823761.1">
    <property type="nucleotide sequence ID" value="NZ_CP043494.1"/>
</dbReference>
<keyword evidence="1" id="KW-0732">Signal</keyword>
<reference evidence="2 3" key="1">
    <citation type="submission" date="2019-08" db="EMBL/GenBank/DDBJ databases">
        <title>Archangium and Cystobacter genomes.</title>
        <authorList>
            <person name="Chen I.-C.K."/>
            <person name="Wielgoss S."/>
        </authorList>
    </citation>
    <scope>NUCLEOTIDE SEQUENCE [LARGE SCALE GENOMIC DNA]</scope>
    <source>
        <strain evidence="2 3">Cbm 6</strain>
    </source>
</reference>
<evidence type="ECO:0000256" key="1">
    <source>
        <dbReference type="SAM" id="SignalP"/>
    </source>
</evidence>
<accession>A0ABY9WUG4</accession>
<name>A0ABY9WUG4_9BACT</name>
<evidence type="ECO:0000313" key="2">
    <source>
        <dbReference type="EMBL" id="WNG46903.1"/>
    </source>
</evidence>
<organism evidence="2 3">
    <name type="scientific">Archangium minus</name>
    <dbReference type="NCBI Taxonomy" id="83450"/>
    <lineage>
        <taxon>Bacteria</taxon>
        <taxon>Pseudomonadati</taxon>
        <taxon>Myxococcota</taxon>
        <taxon>Myxococcia</taxon>
        <taxon>Myxococcales</taxon>
        <taxon>Cystobacterineae</taxon>
        <taxon>Archangiaceae</taxon>
        <taxon>Archangium</taxon>
    </lineage>
</organism>
<feature type="signal peptide" evidence="1">
    <location>
        <begin position="1"/>
        <end position="21"/>
    </location>
</feature>
<proteinExistence type="predicted"/>
<feature type="chain" id="PRO_5045702144" evidence="1">
    <location>
        <begin position="22"/>
        <end position="153"/>
    </location>
</feature>
<dbReference type="Proteomes" id="UP001611383">
    <property type="component" value="Chromosome"/>
</dbReference>
<evidence type="ECO:0000313" key="3">
    <source>
        <dbReference type="Proteomes" id="UP001611383"/>
    </source>
</evidence>
<protein>
    <submittedName>
        <fullName evidence="2">Uncharacterized protein</fullName>
    </submittedName>
</protein>
<dbReference type="EMBL" id="CP043494">
    <property type="protein sequence ID" value="WNG46903.1"/>
    <property type="molecule type" value="Genomic_DNA"/>
</dbReference>